<feature type="compositionally biased region" description="Low complexity" evidence="1">
    <location>
        <begin position="20"/>
        <end position="32"/>
    </location>
</feature>
<reference evidence="2" key="1">
    <citation type="journal article" date="2020" name="Stud. Mycol.">
        <title>101 Dothideomycetes genomes: a test case for predicting lifestyles and emergence of pathogens.</title>
        <authorList>
            <person name="Haridas S."/>
            <person name="Albert R."/>
            <person name="Binder M."/>
            <person name="Bloem J."/>
            <person name="Labutti K."/>
            <person name="Salamov A."/>
            <person name="Andreopoulos B."/>
            <person name="Baker S."/>
            <person name="Barry K."/>
            <person name="Bills G."/>
            <person name="Bluhm B."/>
            <person name="Cannon C."/>
            <person name="Castanera R."/>
            <person name="Culley D."/>
            <person name="Daum C."/>
            <person name="Ezra D."/>
            <person name="Gonzalez J."/>
            <person name="Henrissat B."/>
            <person name="Kuo A."/>
            <person name="Liang C."/>
            <person name="Lipzen A."/>
            <person name="Lutzoni F."/>
            <person name="Magnuson J."/>
            <person name="Mondo S."/>
            <person name="Nolan M."/>
            <person name="Ohm R."/>
            <person name="Pangilinan J."/>
            <person name="Park H.-J."/>
            <person name="Ramirez L."/>
            <person name="Alfaro M."/>
            <person name="Sun H."/>
            <person name="Tritt A."/>
            <person name="Yoshinaga Y."/>
            <person name="Zwiers L.-H."/>
            <person name="Turgeon B."/>
            <person name="Goodwin S."/>
            <person name="Spatafora J."/>
            <person name="Crous P."/>
            <person name="Grigoriev I."/>
        </authorList>
    </citation>
    <scope>NUCLEOTIDE SEQUENCE</scope>
    <source>
        <strain evidence="2">CBS 115976</strain>
    </source>
</reference>
<feature type="region of interest" description="Disordered" evidence="1">
    <location>
        <begin position="1"/>
        <end position="32"/>
    </location>
</feature>
<organism evidence="2 3">
    <name type="scientific">Microthyrium microscopicum</name>
    <dbReference type="NCBI Taxonomy" id="703497"/>
    <lineage>
        <taxon>Eukaryota</taxon>
        <taxon>Fungi</taxon>
        <taxon>Dikarya</taxon>
        <taxon>Ascomycota</taxon>
        <taxon>Pezizomycotina</taxon>
        <taxon>Dothideomycetes</taxon>
        <taxon>Dothideomycetes incertae sedis</taxon>
        <taxon>Microthyriales</taxon>
        <taxon>Microthyriaceae</taxon>
        <taxon>Microthyrium</taxon>
    </lineage>
</organism>
<proteinExistence type="predicted"/>
<evidence type="ECO:0000313" key="3">
    <source>
        <dbReference type="Proteomes" id="UP000799302"/>
    </source>
</evidence>
<dbReference type="Proteomes" id="UP000799302">
    <property type="component" value="Unassembled WGS sequence"/>
</dbReference>
<evidence type="ECO:0000313" key="2">
    <source>
        <dbReference type="EMBL" id="KAF2671339.1"/>
    </source>
</evidence>
<evidence type="ECO:0000256" key="1">
    <source>
        <dbReference type="SAM" id="MobiDB-lite"/>
    </source>
</evidence>
<dbReference type="AlphaFoldDB" id="A0A6A6UGD4"/>
<accession>A0A6A6UGD4</accession>
<name>A0A6A6UGD4_9PEZI</name>
<dbReference type="EMBL" id="MU004233">
    <property type="protein sequence ID" value="KAF2671339.1"/>
    <property type="molecule type" value="Genomic_DNA"/>
</dbReference>
<gene>
    <name evidence="2" type="ORF">BT63DRAFT_214737</name>
</gene>
<sequence length="422" mass="47488">MRVKHSPTVRVDQGPLTLDSSSSSSSASSISSISPFPPLQNLSPGPMESLAQSFQSRRWLHSEQWKQHVIQHGPPSFMDADTFIPPCLWSLEPCSHHHSLSRHFLAKEMAFHQTASTTSSNKRVSILSMPPELLDMIYMHLKKPTHRVTFALSCSGLWARYKTEALAQFPTNQYEKRKLLHRLESDNFQTIRFCEKCELLHTVSGIGLQGQASAARLQFGLSSFQIPPKYIQLATENFKNKGRGGICPGLLQCNTIFMGANGYQVRDTDCCEWPTTSYQYIFKQSSPTGNQPDNFASTDLNDALDRLYGPSNSSMLPTRFDRRAVLVARKLNFEGKSITQTHRIQTIVQDNGILLSGMFIFNLGDNPGSSSLPDDGSDVWTLWEHQFLQQLSTHYSRRAPTNLSRSRTTSQLAYLPSHHHVS</sequence>
<keyword evidence="3" id="KW-1185">Reference proteome</keyword>
<protein>
    <submittedName>
        <fullName evidence="2">Uncharacterized protein</fullName>
    </submittedName>
</protein>